<keyword evidence="11" id="KW-1185">Reference proteome</keyword>
<dbReference type="GO" id="GO:0008270">
    <property type="term" value="F:zinc ion binding"/>
    <property type="evidence" value="ECO:0007669"/>
    <property type="project" value="InterPro"/>
</dbReference>
<dbReference type="SUPFAM" id="SSF55785">
    <property type="entry name" value="PYP-like sensor domain (PAS domain)"/>
    <property type="match status" value="1"/>
</dbReference>
<feature type="compositionally biased region" description="Polar residues" evidence="8">
    <location>
        <begin position="516"/>
        <end position="528"/>
    </location>
</feature>
<evidence type="ECO:0000256" key="7">
    <source>
        <dbReference type="ARBA" id="ARBA00023242"/>
    </source>
</evidence>
<dbReference type="InterPro" id="IPR036864">
    <property type="entry name" value="Zn2-C6_fun-type_DNA-bd_sf"/>
</dbReference>
<evidence type="ECO:0000313" key="10">
    <source>
        <dbReference type="EMBL" id="TPX60907.1"/>
    </source>
</evidence>
<dbReference type="InterPro" id="IPR053045">
    <property type="entry name" value="Zinc_cluster_trans_reg"/>
</dbReference>
<keyword evidence="5" id="KW-0238">DNA-binding</keyword>
<dbReference type="Pfam" id="PF24990">
    <property type="entry name" value="PAS_13"/>
    <property type="match status" value="1"/>
</dbReference>
<keyword evidence="7" id="KW-0539">Nucleus</keyword>
<dbReference type="InterPro" id="IPR001138">
    <property type="entry name" value="Zn2Cys6_DnaBD"/>
</dbReference>
<gene>
    <name evidence="10" type="ORF">PhCBS80983_g01428</name>
</gene>
<evidence type="ECO:0000256" key="4">
    <source>
        <dbReference type="ARBA" id="ARBA00023015"/>
    </source>
</evidence>
<dbReference type="SMART" id="SM00066">
    <property type="entry name" value="GAL4"/>
    <property type="match status" value="1"/>
</dbReference>
<evidence type="ECO:0000256" key="8">
    <source>
        <dbReference type="SAM" id="MobiDB-lite"/>
    </source>
</evidence>
<dbReference type="PANTHER" id="PTHR31986:SF7">
    <property type="entry name" value="REGULATOR OF DRUG SENSITIVITY 2"/>
    <property type="match status" value="1"/>
</dbReference>
<protein>
    <recommendedName>
        <fullName evidence="9">Zn(2)-C6 fungal-type domain-containing protein</fullName>
    </recommendedName>
</protein>
<sequence length="966" mass="102610">MGLPPAASTPGSRQAFAPVTSIGYQTSDLPSGVAQDYLQNELNMAASHMPSFAGLGEIEDLDFIFKDLVDVGRFDLGMVGTGEETVVLEMDDIGGRMAQGSAREIGGNPAGSDGGVVIRQSGAGKVKKKTEELRRKVDAARKTVEGCPVGIEGNPISTSPVAPGPQLPQIQMQILHPNSINPAALTSRGREGAQVRGKDCKRRKVCQACIHCRKAHMSCDEVRPCGRCIKRGMAHLCVDAPKKVDQPKPCFTCPVSIAPAPPVPIAANGPPMLRPASANSAAGFNPAAPFPMPPLLGQQVTMPPGAPPTNFSLQQQLSFFNMMNAHANIMATEASIQPAMSSQPGTPPHKPLDDAKPAVPVYPQSSFAGLLKLPDTTMEPQNPPVQAVATSQPLPPASVPHYQPYSFNPYASHLSLMGGLGSNNPPISMPHPQSLPALMQQMPNGSMTGRSPQTLSGLPASLMSFAPHSTTVAPPRKASMSEQLQRDMHSQAAAGREPTPTTPYPSQTYSPLAHTRSPTPGTPQSVTTPLVPAQKRVPTPTPNSSGVSRRRSSQGSFKSAATMPPACASFQSFVPAQLQKPQTLFASSSIGSEFAALAELWATVSTTTQNEQAAAGETSAVPHTCSSGADGQKRCNTCPFTALERFYLTAAGDQPSSLCNATDRLTNILSAKRKAGLLQSHDYTAGYARLGHHLTTQCSSTSRQRVLTVVSSFQTGFAALARNITDSELVSSEETFERLLLEYDTMFSMMGIPSAVWRRTGEIVRANQAFADLVGLDIRLLTGGMVCVYELLNEDSGVGYWERFGRVAFDSEEKGWMGTCTVRHRRGDSVDPKHPFGEREIKCAYSVTVRRDTVGVPLLCAGNFLKSFNGDDTHPLVIPDWVQEGLDITKKRAADSATTTATTIVAAPLPSPAPRLGPDATNALTTLGSKDVATLVDMLDGPESERDLLRRALEDLVGVGGTPIST</sequence>
<name>A0A507EC35_9FUNG</name>
<dbReference type="PANTHER" id="PTHR31986">
    <property type="entry name" value="REGULATOR OF DRUG SENSITIVITY 2"/>
    <property type="match status" value="1"/>
</dbReference>
<accession>A0A507EC35</accession>
<dbReference type="GO" id="GO:0000981">
    <property type="term" value="F:DNA-binding transcription factor activity, RNA polymerase II-specific"/>
    <property type="evidence" value="ECO:0007669"/>
    <property type="project" value="InterPro"/>
</dbReference>
<dbReference type="Proteomes" id="UP000318582">
    <property type="component" value="Unassembled WGS sequence"/>
</dbReference>
<dbReference type="Pfam" id="PF00172">
    <property type="entry name" value="Zn_clus"/>
    <property type="match status" value="1"/>
</dbReference>
<dbReference type="GO" id="GO:0000977">
    <property type="term" value="F:RNA polymerase II transcription regulatory region sequence-specific DNA binding"/>
    <property type="evidence" value="ECO:0007669"/>
    <property type="project" value="TreeGrafter"/>
</dbReference>
<evidence type="ECO:0000256" key="1">
    <source>
        <dbReference type="ARBA" id="ARBA00004123"/>
    </source>
</evidence>
<dbReference type="EMBL" id="QEAQ01000011">
    <property type="protein sequence ID" value="TPX60907.1"/>
    <property type="molecule type" value="Genomic_DNA"/>
</dbReference>
<reference evidence="10 11" key="1">
    <citation type="journal article" date="2019" name="Sci. Rep.">
        <title>Comparative genomics of chytrid fungi reveal insights into the obligate biotrophic and pathogenic lifestyle of Synchytrium endobioticum.</title>
        <authorList>
            <person name="van de Vossenberg B.T.L.H."/>
            <person name="Warris S."/>
            <person name="Nguyen H.D.T."/>
            <person name="van Gent-Pelzer M.P.E."/>
            <person name="Joly D.L."/>
            <person name="van de Geest H.C."/>
            <person name="Bonants P.J.M."/>
            <person name="Smith D.S."/>
            <person name="Levesque C.A."/>
            <person name="van der Lee T.A.J."/>
        </authorList>
    </citation>
    <scope>NUCLEOTIDE SEQUENCE [LARGE SCALE GENOMIC DNA]</scope>
    <source>
        <strain evidence="10 11">CBS 809.83</strain>
    </source>
</reference>
<evidence type="ECO:0000256" key="5">
    <source>
        <dbReference type="ARBA" id="ARBA00023125"/>
    </source>
</evidence>
<evidence type="ECO:0000256" key="6">
    <source>
        <dbReference type="ARBA" id="ARBA00023163"/>
    </source>
</evidence>
<evidence type="ECO:0000259" key="9">
    <source>
        <dbReference type="PROSITE" id="PS50048"/>
    </source>
</evidence>
<dbReference type="CDD" id="cd00067">
    <property type="entry name" value="GAL4"/>
    <property type="match status" value="1"/>
</dbReference>
<organism evidence="10 11">
    <name type="scientific">Powellomyces hirtus</name>
    <dbReference type="NCBI Taxonomy" id="109895"/>
    <lineage>
        <taxon>Eukaryota</taxon>
        <taxon>Fungi</taxon>
        <taxon>Fungi incertae sedis</taxon>
        <taxon>Chytridiomycota</taxon>
        <taxon>Chytridiomycota incertae sedis</taxon>
        <taxon>Chytridiomycetes</taxon>
        <taxon>Spizellomycetales</taxon>
        <taxon>Powellomycetaceae</taxon>
        <taxon>Powellomyces</taxon>
    </lineage>
</organism>
<feature type="compositionally biased region" description="Polar residues" evidence="8">
    <location>
        <begin position="441"/>
        <end position="456"/>
    </location>
</feature>
<keyword evidence="6" id="KW-0804">Transcription</keyword>
<dbReference type="STRING" id="109895.A0A507EC35"/>
<keyword evidence="2" id="KW-0479">Metal-binding</keyword>
<comment type="subcellular location">
    <subcellularLocation>
        <location evidence="1">Nucleus</location>
    </subcellularLocation>
</comment>
<evidence type="ECO:0000256" key="2">
    <source>
        <dbReference type="ARBA" id="ARBA00022723"/>
    </source>
</evidence>
<feature type="region of interest" description="Disordered" evidence="8">
    <location>
        <begin position="438"/>
        <end position="561"/>
    </location>
</feature>
<dbReference type="AlphaFoldDB" id="A0A507EC35"/>
<keyword evidence="3" id="KW-0862">Zinc</keyword>
<feature type="domain" description="Zn(2)-C6 fungal-type" evidence="9">
    <location>
        <begin position="208"/>
        <end position="239"/>
    </location>
</feature>
<dbReference type="PROSITE" id="PS50048">
    <property type="entry name" value="ZN2_CY6_FUNGAL_2"/>
    <property type="match status" value="1"/>
</dbReference>
<dbReference type="InterPro" id="IPR035965">
    <property type="entry name" value="PAS-like_dom_sf"/>
</dbReference>
<keyword evidence="4" id="KW-0805">Transcription regulation</keyword>
<dbReference type="GO" id="GO:0005634">
    <property type="term" value="C:nucleus"/>
    <property type="evidence" value="ECO:0007669"/>
    <property type="project" value="UniProtKB-SubCell"/>
</dbReference>
<evidence type="ECO:0000256" key="3">
    <source>
        <dbReference type="ARBA" id="ARBA00022833"/>
    </source>
</evidence>
<evidence type="ECO:0000313" key="11">
    <source>
        <dbReference type="Proteomes" id="UP000318582"/>
    </source>
</evidence>
<dbReference type="PROSITE" id="PS00463">
    <property type="entry name" value="ZN2_CY6_FUNGAL_1"/>
    <property type="match status" value="1"/>
</dbReference>
<dbReference type="InterPro" id="IPR056751">
    <property type="entry name" value="PAS_13"/>
</dbReference>
<comment type="caution">
    <text evidence="10">The sequence shown here is derived from an EMBL/GenBank/DDBJ whole genome shotgun (WGS) entry which is preliminary data.</text>
</comment>
<proteinExistence type="predicted"/>
<dbReference type="Gene3D" id="4.10.240.10">
    <property type="entry name" value="Zn(2)-C6 fungal-type DNA-binding domain"/>
    <property type="match status" value="1"/>
</dbReference>
<dbReference type="SUPFAM" id="SSF57701">
    <property type="entry name" value="Zn2/Cys6 DNA-binding domain"/>
    <property type="match status" value="1"/>
</dbReference>